<feature type="compositionally biased region" description="Basic and acidic residues" evidence="13">
    <location>
        <begin position="157"/>
        <end position="167"/>
    </location>
</feature>
<evidence type="ECO:0000256" key="6">
    <source>
        <dbReference type="ARBA" id="ARBA00022692"/>
    </source>
</evidence>
<dbReference type="RefSeq" id="XP_066931684.1">
    <property type="nucleotide sequence ID" value="XM_067075583.1"/>
</dbReference>
<evidence type="ECO:0000313" key="17">
    <source>
        <dbReference type="Proteomes" id="UP000594262"/>
    </source>
</evidence>
<evidence type="ECO:0000256" key="1">
    <source>
        <dbReference type="ARBA" id="ARBA00004323"/>
    </source>
</evidence>
<evidence type="ECO:0000256" key="11">
    <source>
        <dbReference type="ARBA" id="ARBA00023180"/>
    </source>
</evidence>
<dbReference type="SUPFAM" id="SSF53756">
    <property type="entry name" value="UDP-Glycosyltransferase/glycogen phosphorylase"/>
    <property type="match status" value="1"/>
</dbReference>
<organism evidence="16 17">
    <name type="scientific">Clytia hemisphaerica</name>
    <dbReference type="NCBI Taxonomy" id="252671"/>
    <lineage>
        <taxon>Eukaryota</taxon>
        <taxon>Metazoa</taxon>
        <taxon>Cnidaria</taxon>
        <taxon>Hydrozoa</taxon>
        <taxon>Hydroidolina</taxon>
        <taxon>Leptothecata</taxon>
        <taxon>Obeliida</taxon>
        <taxon>Clytiidae</taxon>
        <taxon>Clytia</taxon>
    </lineage>
</organism>
<keyword evidence="8 12" id="KW-1133">Transmembrane helix</keyword>
<evidence type="ECO:0000256" key="9">
    <source>
        <dbReference type="ARBA" id="ARBA00023034"/>
    </source>
</evidence>
<feature type="domain" description="Fucosyltransferase C-terminal" evidence="14">
    <location>
        <begin position="325"/>
        <end position="506"/>
    </location>
</feature>
<keyword evidence="5 12" id="KW-0808">Transferase</keyword>
<feature type="domain" description="Fucosyltransferase N-terminal" evidence="15">
    <location>
        <begin position="188"/>
        <end position="305"/>
    </location>
</feature>
<dbReference type="GO" id="GO:0000139">
    <property type="term" value="C:Golgi membrane"/>
    <property type="evidence" value="ECO:0007669"/>
    <property type="project" value="UniProtKB-SubCell"/>
</dbReference>
<proteinExistence type="inferred from homology"/>
<protein>
    <recommendedName>
        <fullName evidence="12">Fucosyltransferase</fullName>
        <ecNumber evidence="12">2.4.1.-</ecNumber>
    </recommendedName>
</protein>
<evidence type="ECO:0000256" key="13">
    <source>
        <dbReference type="SAM" id="MobiDB-lite"/>
    </source>
</evidence>
<dbReference type="EC" id="2.4.1.-" evidence="12"/>
<dbReference type="UniPathway" id="UPA00378"/>
<dbReference type="Pfam" id="PF00852">
    <property type="entry name" value="Glyco_transf_10"/>
    <property type="match status" value="1"/>
</dbReference>
<dbReference type="GeneID" id="136819336"/>
<evidence type="ECO:0000256" key="7">
    <source>
        <dbReference type="ARBA" id="ARBA00022968"/>
    </source>
</evidence>
<dbReference type="InterPro" id="IPR031481">
    <property type="entry name" value="Glyco_tran_10_N"/>
</dbReference>
<evidence type="ECO:0000256" key="8">
    <source>
        <dbReference type="ARBA" id="ARBA00022989"/>
    </source>
</evidence>
<dbReference type="EnsemblMetazoa" id="CLYHEMT014004.2">
    <property type="protein sequence ID" value="CLYHEMP014004.2"/>
    <property type="gene ID" value="CLYHEMG014004"/>
</dbReference>
<dbReference type="GO" id="GO:0008417">
    <property type="term" value="F:fucosyltransferase activity"/>
    <property type="evidence" value="ECO:0007669"/>
    <property type="project" value="InterPro"/>
</dbReference>
<evidence type="ECO:0000256" key="3">
    <source>
        <dbReference type="ARBA" id="ARBA00008919"/>
    </source>
</evidence>
<evidence type="ECO:0000313" key="16">
    <source>
        <dbReference type="EnsemblMetazoa" id="CLYHEMP014004.2"/>
    </source>
</evidence>
<feature type="compositionally biased region" description="Basic residues" evidence="13">
    <location>
        <begin position="145"/>
        <end position="156"/>
    </location>
</feature>
<keyword evidence="10 12" id="KW-0472">Membrane</keyword>
<keyword evidence="4 12" id="KW-0328">Glycosyltransferase</keyword>
<evidence type="ECO:0000256" key="12">
    <source>
        <dbReference type="RuleBase" id="RU003832"/>
    </source>
</evidence>
<dbReference type="GO" id="GO:0032580">
    <property type="term" value="C:Golgi cisterna membrane"/>
    <property type="evidence" value="ECO:0007669"/>
    <property type="project" value="UniProtKB-SubCell"/>
</dbReference>
<dbReference type="AlphaFoldDB" id="A0A7M5WW23"/>
<evidence type="ECO:0000256" key="4">
    <source>
        <dbReference type="ARBA" id="ARBA00022676"/>
    </source>
</evidence>
<dbReference type="Pfam" id="PF17039">
    <property type="entry name" value="Glyco_tran_10_N"/>
    <property type="match status" value="1"/>
</dbReference>
<keyword evidence="6 12" id="KW-0812">Transmembrane</keyword>
<keyword evidence="9 12" id="KW-0333">Golgi apparatus</keyword>
<evidence type="ECO:0000259" key="15">
    <source>
        <dbReference type="Pfam" id="PF17039"/>
    </source>
</evidence>
<feature type="region of interest" description="Disordered" evidence="13">
    <location>
        <begin position="77"/>
        <end position="167"/>
    </location>
</feature>
<evidence type="ECO:0000256" key="10">
    <source>
        <dbReference type="ARBA" id="ARBA00023136"/>
    </source>
</evidence>
<comment type="subcellular location">
    <subcellularLocation>
        <location evidence="1">Golgi apparatus membrane</location>
        <topology evidence="1">Single-pass type II membrane protein</topology>
    </subcellularLocation>
    <subcellularLocation>
        <location evidence="12">Golgi apparatus</location>
        <location evidence="12">Golgi stack membrane</location>
        <topology evidence="12">Single-pass type II membrane protein</topology>
    </subcellularLocation>
</comment>
<dbReference type="PANTHER" id="PTHR48438:SF1">
    <property type="entry name" value="ALPHA-(1,3)-FUCOSYLTRANSFERASE C-RELATED"/>
    <property type="match status" value="1"/>
</dbReference>
<accession>A0A7M5WW23</accession>
<feature type="region of interest" description="Disordered" evidence="13">
    <location>
        <begin position="537"/>
        <end position="558"/>
    </location>
</feature>
<comment type="similarity">
    <text evidence="3 12">Belongs to the glycosyltransferase 10 family.</text>
</comment>
<evidence type="ECO:0000256" key="5">
    <source>
        <dbReference type="ARBA" id="ARBA00022679"/>
    </source>
</evidence>
<evidence type="ECO:0000256" key="2">
    <source>
        <dbReference type="ARBA" id="ARBA00004922"/>
    </source>
</evidence>
<dbReference type="InterPro" id="IPR038577">
    <property type="entry name" value="GT10-like_C_sf"/>
</dbReference>
<name>A0A7M5WW23_9CNID</name>
<dbReference type="Proteomes" id="UP000594262">
    <property type="component" value="Unplaced"/>
</dbReference>
<evidence type="ECO:0000259" key="14">
    <source>
        <dbReference type="Pfam" id="PF00852"/>
    </source>
</evidence>
<dbReference type="FunFam" id="3.40.50.11660:FF:000002">
    <property type="entry name" value="Alpha-(1,3)-fucosyltransferase"/>
    <property type="match status" value="1"/>
</dbReference>
<dbReference type="InterPro" id="IPR001503">
    <property type="entry name" value="Glyco_trans_10"/>
</dbReference>
<dbReference type="PANTHER" id="PTHR48438">
    <property type="entry name" value="ALPHA-(1,3)-FUCOSYLTRANSFERASE C-RELATED"/>
    <property type="match status" value="1"/>
</dbReference>
<reference evidence="16" key="1">
    <citation type="submission" date="2021-01" db="UniProtKB">
        <authorList>
            <consortium name="EnsemblMetazoa"/>
        </authorList>
    </citation>
    <scope>IDENTIFICATION</scope>
</reference>
<keyword evidence="7" id="KW-0735">Signal-anchor</keyword>
<dbReference type="InterPro" id="IPR055270">
    <property type="entry name" value="Glyco_tran_10_C"/>
</dbReference>
<sequence length="558" mass="65883">MQEIMKTLFRLAVIVISICLLIITYTLTTSKENAYSKFSYSNDKLAPKNVDKFEIHHIDQKSRDAIESNWDQFFGVTRSNRRGNDGAQEVDPEVNENEEENEEEEDSKRLKTDGADEEEEQWEKYLMKHPTAKKGLKNGEDVLQKKHKANKKNKGSRHIEEEKRNKESLKVDRKLEHVRKKKARLKMKIILIYTGLHKKVYWYNLPKNETKSYLRRTKCPQTKCHITYDKQLLPLADAVIFHERNMPSLDMLRILTRRQNRPISQRWIYFTSETPKNSAISSVPYDGLFNWTMTYRTDSDIYLPYLQYRELDQNEKPTPVINHAKTKNSTIAWLVGNCNFGFRMKFATLLALETKVFVGGGCRDNYPDRLPCTRWCGLDTLKTYKFYLSFENGVCTDYITEKYWRYLELGLVPIVLGGADYSNPKLAIPGSFIDASKFKTVKDLAKYVEYLDKNDTAYNEYFTWKQKYKIWHPPTGDWPFESYMMCEICMKLFSNPPPKMYTKLSNFWNIHTDCEIPENDLTDKFIPKDFDKNQVDKDELERMKHSKDNIPKDFDEED</sequence>
<dbReference type="OrthoDB" id="427096at2759"/>
<feature type="transmembrane region" description="Helical" evidence="12">
    <location>
        <begin position="7"/>
        <end position="27"/>
    </location>
</feature>
<keyword evidence="11" id="KW-0325">Glycoprotein</keyword>
<feature type="compositionally biased region" description="Acidic residues" evidence="13">
    <location>
        <begin position="88"/>
        <end position="105"/>
    </location>
</feature>
<keyword evidence="17" id="KW-1185">Reference proteome</keyword>
<comment type="pathway">
    <text evidence="2">Protein modification; protein glycosylation.</text>
</comment>
<dbReference type="Gene3D" id="3.40.50.11660">
    <property type="entry name" value="Glycosyl transferase family 10, C-terminal domain"/>
    <property type="match status" value="1"/>
</dbReference>